<accession>A0A5M8PE52</accession>
<feature type="compositionally biased region" description="Polar residues" evidence="1">
    <location>
        <begin position="1"/>
        <end position="12"/>
    </location>
</feature>
<feature type="compositionally biased region" description="Basic and acidic residues" evidence="1">
    <location>
        <begin position="111"/>
        <end position="120"/>
    </location>
</feature>
<feature type="compositionally biased region" description="Low complexity" evidence="1">
    <location>
        <begin position="121"/>
        <end position="135"/>
    </location>
</feature>
<dbReference type="AlphaFoldDB" id="A0A5M8PE52"/>
<comment type="caution">
    <text evidence="2">The sequence shown here is derived from an EMBL/GenBank/DDBJ whole genome shotgun (WGS) entry which is preliminary data.</text>
</comment>
<proteinExistence type="predicted"/>
<protein>
    <submittedName>
        <fullName evidence="2">Uncharacterized protein</fullName>
    </submittedName>
</protein>
<dbReference type="Proteomes" id="UP000324767">
    <property type="component" value="Unassembled WGS sequence"/>
</dbReference>
<name>A0A5M8PE52_9LECA</name>
<reference evidence="2 3" key="1">
    <citation type="submission" date="2019-09" db="EMBL/GenBank/DDBJ databases">
        <title>The hologenome of the rock-dwelling lichen Lasallia pustulata.</title>
        <authorList>
            <person name="Greshake Tzovaras B."/>
            <person name="Segers F."/>
            <person name="Bicker A."/>
            <person name="Dal Grande F."/>
            <person name="Otte J."/>
            <person name="Hankeln T."/>
            <person name="Schmitt I."/>
            <person name="Ebersberger I."/>
        </authorList>
    </citation>
    <scope>NUCLEOTIDE SEQUENCE [LARGE SCALE GENOMIC DNA]</scope>
    <source>
        <strain evidence="2">A1-1</strain>
    </source>
</reference>
<evidence type="ECO:0000256" key="1">
    <source>
        <dbReference type="SAM" id="MobiDB-lite"/>
    </source>
</evidence>
<feature type="compositionally biased region" description="Acidic residues" evidence="1">
    <location>
        <begin position="45"/>
        <end position="56"/>
    </location>
</feature>
<sequence>MTSSTSINTPTVFRSVMASGGAPPPPRPHSNKGNLPAEKVVLPSADDDEEEEEEGEGNTIVVAEEAPGSLTPQASKGKSRRKRASTAVVSGAMPDWMGTLRVVGAFGSQRSHREPDDHSPRVSQAATTQAASPARVRPPLITGAVRRPSSWTSPNEDLAEMLEDVEAGANPGACYGPW</sequence>
<dbReference type="EMBL" id="VXIT01000017">
    <property type="protein sequence ID" value="KAA6407581.1"/>
    <property type="molecule type" value="Genomic_DNA"/>
</dbReference>
<feature type="region of interest" description="Disordered" evidence="1">
    <location>
        <begin position="107"/>
        <end position="154"/>
    </location>
</feature>
<evidence type="ECO:0000313" key="3">
    <source>
        <dbReference type="Proteomes" id="UP000324767"/>
    </source>
</evidence>
<feature type="region of interest" description="Disordered" evidence="1">
    <location>
        <begin position="1"/>
        <end position="90"/>
    </location>
</feature>
<gene>
    <name evidence="2" type="ORF">FRX48_08824</name>
</gene>
<evidence type="ECO:0000313" key="2">
    <source>
        <dbReference type="EMBL" id="KAA6407581.1"/>
    </source>
</evidence>
<organism evidence="2 3">
    <name type="scientific">Lasallia pustulata</name>
    <dbReference type="NCBI Taxonomy" id="136370"/>
    <lineage>
        <taxon>Eukaryota</taxon>
        <taxon>Fungi</taxon>
        <taxon>Dikarya</taxon>
        <taxon>Ascomycota</taxon>
        <taxon>Pezizomycotina</taxon>
        <taxon>Lecanoromycetes</taxon>
        <taxon>OSLEUM clade</taxon>
        <taxon>Umbilicariomycetidae</taxon>
        <taxon>Umbilicariales</taxon>
        <taxon>Umbilicariaceae</taxon>
        <taxon>Lasallia</taxon>
    </lineage>
</organism>